<organism evidence="1">
    <name type="scientific">uncultured marine virus</name>
    <dbReference type="NCBI Taxonomy" id="186617"/>
    <lineage>
        <taxon>Viruses</taxon>
        <taxon>environmental samples</taxon>
    </lineage>
</organism>
<dbReference type="EMBL" id="KR029584">
    <property type="protein sequence ID" value="AKH46474.1"/>
    <property type="molecule type" value="Genomic_DNA"/>
</dbReference>
<accession>A0A0F7L1M6</accession>
<sequence>MCRVEPQQLLSSHSFSQNSLGFYQMIYYGNPCTIHAGRLLNFYHRKNVFICRLWCMAF</sequence>
<reference evidence="1" key="2">
    <citation type="submission" date="2015-03" db="EMBL/GenBank/DDBJ databases">
        <authorList>
            <person name="Chow C.-E.T."/>
            <person name="Winget D.M."/>
            <person name="White R.A.III."/>
            <person name="Hallam S.J."/>
            <person name="Suttle C.A."/>
        </authorList>
    </citation>
    <scope>NUCLEOTIDE SEQUENCE</scope>
    <source>
        <strain evidence="1">Anoxic3_9</strain>
    </source>
</reference>
<protein>
    <submittedName>
        <fullName evidence="1">Uncharacterized protein</fullName>
    </submittedName>
</protein>
<proteinExistence type="predicted"/>
<reference evidence="1" key="1">
    <citation type="journal article" date="2015" name="Front. Microbiol.">
        <title>Combining genomic sequencing methods to explore viral diversity and reveal potential virus-host interactions.</title>
        <authorList>
            <person name="Chow C.E."/>
            <person name="Winget D.M."/>
            <person name="White R.A.III."/>
            <person name="Hallam S.J."/>
            <person name="Suttle C.A."/>
        </authorList>
    </citation>
    <scope>NUCLEOTIDE SEQUENCE</scope>
    <source>
        <strain evidence="1">Anoxic3_9</strain>
    </source>
</reference>
<name>A0A0F7L1M6_9VIRU</name>
<evidence type="ECO:0000313" key="1">
    <source>
        <dbReference type="EMBL" id="AKH46474.1"/>
    </source>
</evidence>